<protein>
    <submittedName>
        <fullName evidence="17">Retrotransposon ty3-gypsy subclass</fullName>
    </submittedName>
</protein>
<dbReference type="AlphaFoldDB" id="A0A061S4W1"/>
<dbReference type="Gene3D" id="3.30.420.10">
    <property type="entry name" value="Ribonuclease H-like superfamily/Ribonuclease H"/>
    <property type="match status" value="1"/>
</dbReference>
<dbReference type="InterPro" id="IPR041373">
    <property type="entry name" value="RT_RNaseH"/>
</dbReference>
<dbReference type="GO" id="GO:0003887">
    <property type="term" value="F:DNA-directed DNA polymerase activity"/>
    <property type="evidence" value="ECO:0007669"/>
    <property type="project" value="UniProtKB-KW"/>
</dbReference>
<dbReference type="SUPFAM" id="SSF53098">
    <property type="entry name" value="Ribonuclease H-like"/>
    <property type="match status" value="1"/>
</dbReference>
<keyword evidence="2" id="KW-0808">Transferase</keyword>
<feature type="non-terminal residue" evidence="17">
    <location>
        <position position="517"/>
    </location>
</feature>
<feature type="coiled-coil region" evidence="15">
    <location>
        <begin position="422"/>
        <end position="449"/>
    </location>
</feature>
<evidence type="ECO:0000256" key="14">
    <source>
        <dbReference type="ARBA" id="ARBA00023172"/>
    </source>
</evidence>
<keyword evidence="8" id="KW-0378">Hydrolase</keyword>
<keyword evidence="6" id="KW-0064">Aspartyl protease</keyword>
<evidence type="ECO:0000256" key="3">
    <source>
        <dbReference type="ARBA" id="ARBA00022695"/>
    </source>
</evidence>
<keyword evidence="4" id="KW-0540">Nuclease</keyword>
<evidence type="ECO:0000256" key="8">
    <source>
        <dbReference type="ARBA" id="ARBA00022801"/>
    </source>
</evidence>
<name>A0A061S4W1_9CHLO</name>
<dbReference type="Pfam" id="PF17921">
    <property type="entry name" value="Integrase_H2C2"/>
    <property type="match status" value="1"/>
</dbReference>
<dbReference type="GO" id="GO:0003677">
    <property type="term" value="F:DNA binding"/>
    <property type="evidence" value="ECO:0007669"/>
    <property type="project" value="UniProtKB-KW"/>
</dbReference>
<evidence type="ECO:0000256" key="11">
    <source>
        <dbReference type="ARBA" id="ARBA00022918"/>
    </source>
</evidence>
<reference evidence="17" key="1">
    <citation type="submission" date="2014-05" db="EMBL/GenBank/DDBJ databases">
        <title>The transcriptome of the halophilic microalga Tetraselmis sp. GSL018 isolated from the Great Salt Lake, Utah.</title>
        <authorList>
            <person name="Jinkerson R.E."/>
            <person name="D'Adamo S."/>
            <person name="Posewitz M.C."/>
        </authorList>
    </citation>
    <scope>NUCLEOTIDE SEQUENCE</scope>
    <source>
        <strain evidence="17">GSL018</strain>
    </source>
</reference>
<dbReference type="GO" id="GO:0004190">
    <property type="term" value="F:aspartic-type endopeptidase activity"/>
    <property type="evidence" value="ECO:0007669"/>
    <property type="project" value="UniProtKB-KW"/>
</dbReference>
<keyword evidence="3" id="KW-0548">Nucleotidyltransferase</keyword>
<dbReference type="PROSITE" id="PS50994">
    <property type="entry name" value="INTEGRASE"/>
    <property type="match status" value="1"/>
</dbReference>
<accession>A0A061S4W1</accession>
<keyword evidence="13" id="KW-0238">DNA-binding</keyword>
<dbReference type="GO" id="GO:0006508">
    <property type="term" value="P:proteolysis"/>
    <property type="evidence" value="ECO:0007669"/>
    <property type="project" value="UniProtKB-KW"/>
</dbReference>
<dbReference type="CDD" id="cd09274">
    <property type="entry name" value="RNase_HI_RT_Ty3"/>
    <property type="match status" value="1"/>
</dbReference>
<keyword evidence="5" id="KW-0479">Metal-binding</keyword>
<feature type="domain" description="Integrase catalytic" evidence="16">
    <location>
        <begin position="243"/>
        <end position="401"/>
    </location>
</feature>
<dbReference type="InterPro" id="IPR056924">
    <property type="entry name" value="SH3_Tf2-1"/>
</dbReference>
<evidence type="ECO:0000256" key="13">
    <source>
        <dbReference type="ARBA" id="ARBA00023125"/>
    </source>
</evidence>
<dbReference type="InterPro" id="IPR001584">
    <property type="entry name" value="Integrase_cat-core"/>
</dbReference>
<dbReference type="InterPro" id="IPR036397">
    <property type="entry name" value="RNaseH_sf"/>
</dbReference>
<feature type="non-terminal residue" evidence="17">
    <location>
        <position position="1"/>
    </location>
</feature>
<evidence type="ECO:0000256" key="15">
    <source>
        <dbReference type="SAM" id="Coils"/>
    </source>
</evidence>
<dbReference type="FunFam" id="3.30.420.10:FF:000032">
    <property type="entry name" value="Retrovirus-related Pol polyprotein from transposon 297-like Protein"/>
    <property type="match status" value="1"/>
</dbReference>
<evidence type="ECO:0000256" key="5">
    <source>
        <dbReference type="ARBA" id="ARBA00022723"/>
    </source>
</evidence>
<dbReference type="InterPro" id="IPR012337">
    <property type="entry name" value="RNaseH-like_sf"/>
</dbReference>
<dbReference type="Pfam" id="PF17917">
    <property type="entry name" value="RT_RNaseH"/>
    <property type="match status" value="1"/>
</dbReference>
<gene>
    <name evidence="17" type="ORF">TSPGSL018_10826</name>
</gene>
<dbReference type="GO" id="GO:0046872">
    <property type="term" value="F:metal ion binding"/>
    <property type="evidence" value="ECO:0007669"/>
    <property type="project" value="UniProtKB-KW"/>
</dbReference>
<keyword evidence="10" id="KW-0229">DNA integration</keyword>
<keyword evidence="1" id="KW-0645">Protease</keyword>
<dbReference type="InterPro" id="IPR043502">
    <property type="entry name" value="DNA/RNA_pol_sf"/>
</dbReference>
<dbReference type="Gene3D" id="1.10.340.70">
    <property type="match status" value="1"/>
</dbReference>
<evidence type="ECO:0000313" key="17">
    <source>
        <dbReference type="EMBL" id="JAC80197.1"/>
    </source>
</evidence>
<evidence type="ECO:0000256" key="9">
    <source>
        <dbReference type="ARBA" id="ARBA00022842"/>
    </source>
</evidence>
<evidence type="ECO:0000256" key="6">
    <source>
        <dbReference type="ARBA" id="ARBA00022750"/>
    </source>
</evidence>
<dbReference type="GO" id="GO:0004519">
    <property type="term" value="F:endonuclease activity"/>
    <property type="evidence" value="ECO:0007669"/>
    <property type="project" value="UniProtKB-KW"/>
</dbReference>
<keyword evidence="12" id="KW-0239">DNA-directed DNA polymerase</keyword>
<keyword evidence="15" id="KW-0175">Coiled coil</keyword>
<dbReference type="InterPro" id="IPR041588">
    <property type="entry name" value="Integrase_H2C2"/>
</dbReference>
<dbReference type="FunFam" id="1.10.340.70:FF:000001">
    <property type="entry name" value="Retrovirus-related Pol polyprotein from transposon gypsy-like Protein"/>
    <property type="match status" value="1"/>
</dbReference>
<keyword evidence="7" id="KW-0255">Endonuclease</keyword>
<keyword evidence="14" id="KW-0233">DNA recombination</keyword>
<keyword evidence="9" id="KW-0460">Magnesium</keyword>
<dbReference type="GO" id="GO:0015074">
    <property type="term" value="P:DNA integration"/>
    <property type="evidence" value="ECO:0007669"/>
    <property type="project" value="UniProtKB-KW"/>
</dbReference>
<evidence type="ECO:0000256" key="1">
    <source>
        <dbReference type="ARBA" id="ARBA00022670"/>
    </source>
</evidence>
<organism evidence="17">
    <name type="scientific">Tetraselmis sp. GSL018</name>
    <dbReference type="NCBI Taxonomy" id="582737"/>
    <lineage>
        <taxon>Eukaryota</taxon>
        <taxon>Viridiplantae</taxon>
        <taxon>Chlorophyta</taxon>
        <taxon>core chlorophytes</taxon>
        <taxon>Chlorodendrophyceae</taxon>
        <taxon>Chlorodendrales</taxon>
        <taxon>Chlorodendraceae</taxon>
        <taxon>Tetraselmis</taxon>
    </lineage>
</organism>
<sequence length="517" mass="58858">EQNYPVQERELLAVVEALRVFRCYVEGCNKVTVVTDHDSLTTFLTHKDLRGRKARWAEVLAPYAPYLHIDYKPGRVNCADPLSRRPDFAGSLLLHGPTLTNPLYEVEEGDVCGEYGNYFACGLSTISSPIMEEAIKLYDIDPMYQEGGKLPPFITKSNNVYWCQDRLCIPNSKDLKMRLLQEAHDSPTSAHGGVFKTLSKLASHYWWPKMRKEVKEYVESCPICQRIKSPRHLPYGKLHSLPTPSQPWEVVSMDLVTDLPPSGGYNTVLIFVCLLTKQAIFVPTTKEAKAEDLASLFFEYVFRYHGLPKVLVSDRDSKFTSGFWQHLFSLLDTSLNLSTSFHPQTDGQTERVNQVMQTMLRATVDKYAEWSVKLPYIEFAYNSSISTSTGYSPFYANKGFIPRSPLSLHAPSSSPPSIKERVTKLKDVIQDVKAALDKAHKEQERQANKRRMDHNFKVGDLVRVNARNLRLKGQVCGKLKDRFVGPFRIVEAKTPVSFRLDLPPELEKLHPIFHVDL</sequence>
<dbReference type="SUPFAM" id="SSF56672">
    <property type="entry name" value="DNA/RNA polymerases"/>
    <property type="match status" value="1"/>
</dbReference>
<evidence type="ECO:0000256" key="7">
    <source>
        <dbReference type="ARBA" id="ARBA00022759"/>
    </source>
</evidence>
<dbReference type="InterPro" id="IPR050951">
    <property type="entry name" value="Retrovirus_Pol_polyprotein"/>
</dbReference>
<dbReference type="PANTHER" id="PTHR37984">
    <property type="entry name" value="PROTEIN CBG26694"/>
    <property type="match status" value="1"/>
</dbReference>
<evidence type="ECO:0000256" key="4">
    <source>
        <dbReference type="ARBA" id="ARBA00022722"/>
    </source>
</evidence>
<proteinExistence type="predicted"/>
<evidence type="ECO:0000256" key="10">
    <source>
        <dbReference type="ARBA" id="ARBA00022908"/>
    </source>
</evidence>
<dbReference type="EMBL" id="GBEZ01005073">
    <property type="protein sequence ID" value="JAC80197.1"/>
    <property type="molecule type" value="Transcribed_RNA"/>
</dbReference>
<dbReference type="Pfam" id="PF24626">
    <property type="entry name" value="SH3_Tf2-1"/>
    <property type="match status" value="1"/>
</dbReference>
<evidence type="ECO:0000259" key="16">
    <source>
        <dbReference type="PROSITE" id="PS50994"/>
    </source>
</evidence>
<dbReference type="GO" id="GO:0003964">
    <property type="term" value="F:RNA-directed DNA polymerase activity"/>
    <property type="evidence" value="ECO:0007669"/>
    <property type="project" value="UniProtKB-KW"/>
</dbReference>
<keyword evidence="11" id="KW-0695">RNA-directed DNA polymerase</keyword>
<dbReference type="GO" id="GO:0006310">
    <property type="term" value="P:DNA recombination"/>
    <property type="evidence" value="ECO:0007669"/>
    <property type="project" value="UniProtKB-KW"/>
</dbReference>
<evidence type="ECO:0000256" key="2">
    <source>
        <dbReference type="ARBA" id="ARBA00022679"/>
    </source>
</evidence>
<evidence type="ECO:0000256" key="12">
    <source>
        <dbReference type="ARBA" id="ARBA00022932"/>
    </source>
</evidence>
<dbReference type="PANTHER" id="PTHR37984:SF5">
    <property type="entry name" value="PROTEIN NYNRIN-LIKE"/>
    <property type="match status" value="1"/>
</dbReference>